<organism evidence="2 3">
    <name type="scientific">Panicum virgatum</name>
    <name type="common">Blackwell switchgrass</name>
    <dbReference type="NCBI Taxonomy" id="38727"/>
    <lineage>
        <taxon>Eukaryota</taxon>
        <taxon>Viridiplantae</taxon>
        <taxon>Streptophyta</taxon>
        <taxon>Embryophyta</taxon>
        <taxon>Tracheophyta</taxon>
        <taxon>Spermatophyta</taxon>
        <taxon>Magnoliopsida</taxon>
        <taxon>Liliopsida</taxon>
        <taxon>Poales</taxon>
        <taxon>Poaceae</taxon>
        <taxon>PACMAD clade</taxon>
        <taxon>Panicoideae</taxon>
        <taxon>Panicodae</taxon>
        <taxon>Paniceae</taxon>
        <taxon>Panicinae</taxon>
        <taxon>Panicum</taxon>
        <taxon>Panicum sect. Hiantes</taxon>
    </lineage>
</organism>
<dbReference type="Proteomes" id="UP000823388">
    <property type="component" value="Chromosome 7N"/>
</dbReference>
<protein>
    <submittedName>
        <fullName evidence="2">Uncharacterized protein</fullName>
    </submittedName>
</protein>
<keyword evidence="3" id="KW-1185">Reference proteome</keyword>
<evidence type="ECO:0000256" key="1">
    <source>
        <dbReference type="SAM" id="MobiDB-lite"/>
    </source>
</evidence>
<proteinExistence type="predicted"/>
<name>A0A8T0PRI7_PANVG</name>
<dbReference type="EMBL" id="CM029050">
    <property type="protein sequence ID" value="KAG2565001.1"/>
    <property type="molecule type" value="Genomic_DNA"/>
</dbReference>
<dbReference type="AlphaFoldDB" id="A0A8T0PRI7"/>
<gene>
    <name evidence="2" type="ORF">PVAP13_7NG004345</name>
</gene>
<feature type="compositionally biased region" description="Low complexity" evidence="1">
    <location>
        <begin position="10"/>
        <end position="24"/>
    </location>
</feature>
<evidence type="ECO:0000313" key="3">
    <source>
        <dbReference type="Proteomes" id="UP000823388"/>
    </source>
</evidence>
<feature type="region of interest" description="Disordered" evidence="1">
    <location>
        <begin position="1"/>
        <end position="24"/>
    </location>
</feature>
<sequence>MDNLNTHSEQANQPQGQQANGLPLDIPTSEVLDTHMIEPQSTNQTPQWFSLEQHRLQLGRVLQLCNEQAQVSQQQEMSLQNAILSNLLTTDALLRNVEEVVRMRLELQRIRENQETSRHAWDQLLQLVVLVYETNEALVRMIATLQQEMNSHVSGPGDEASSVASRHLCTCKPCALHLTACPICGAVKDDAIETQFI</sequence>
<comment type="caution">
    <text evidence="2">The sequence shown here is derived from an EMBL/GenBank/DDBJ whole genome shotgun (WGS) entry which is preliminary data.</text>
</comment>
<evidence type="ECO:0000313" key="2">
    <source>
        <dbReference type="EMBL" id="KAG2565001.1"/>
    </source>
</evidence>
<reference evidence="2" key="1">
    <citation type="submission" date="2020-05" db="EMBL/GenBank/DDBJ databases">
        <title>WGS assembly of Panicum virgatum.</title>
        <authorList>
            <person name="Lovell J.T."/>
            <person name="Jenkins J."/>
            <person name="Shu S."/>
            <person name="Juenger T.E."/>
            <person name="Schmutz J."/>
        </authorList>
    </citation>
    <scope>NUCLEOTIDE SEQUENCE</scope>
    <source>
        <strain evidence="2">AP13</strain>
    </source>
</reference>
<accession>A0A8T0PRI7</accession>